<feature type="transmembrane region" description="Helical" evidence="2">
    <location>
        <begin position="180"/>
        <end position="201"/>
    </location>
</feature>
<evidence type="ECO:0000256" key="1">
    <source>
        <dbReference type="SAM" id="MobiDB-lite"/>
    </source>
</evidence>
<keyword evidence="2" id="KW-0472">Membrane</keyword>
<feature type="compositionally biased region" description="Basic residues" evidence="1">
    <location>
        <begin position="82"/>
        <end position="96"/>
    </location>
</feature>
<feature type="compositionally biased region" description="Basic and acidic residues" evidence="1">
    <location>
        <begin position="97"/>
        <end position="108"/>
    </location>
</feature>
<keyword evidence="2" id="KW-0812">Transmembrane</keyword>
<keyword evidence="2" id="KW-1133">Transmembrane helix</keyword>
<evidence type="ECO:0000313" key="3">
    <source>
        <dbReference type="EMBL" id="ROT74716.1"/>
    </source>
</evidence>
<gene>
    <name evidence="3" type="ORF">C7M84_006778</name>
</gene>
<dbReference type="OrthoDB" id="6374177at2759"/>
<feature type="region of interest" description="Disordered" evidence="1">
    <location>
        <begin position="82"/>
        <end position="113"/>
    </location>
</feature>
<accession>A0A423TE59</accession>
<protein>
    <submittedName>
        <fullName evidence="3">Uncharacterized protein</fullName>
    </submittedName>
</protein>
<evidence type="ECO:0000256" key="2">
    <source>
        <dbReference type="SAM" id="Phobius"/>
    </source>
</evidence>
<dbReference type="AlphaFoldDB" id="A0A423TE59"/>
<reference evidence="3 4" key="1">
    <citation type="submission" date="2018-04" db="EMBL/GenBank/DDBJ databases">
        <authorList>
            <person name="Zhang X."/>
            <person name="Yuan J."/>
            <person name="Li F."/>
            <person name="Xiang J."/>
        </authorList>
    </citation>
    <scope>NUCLEOTIDE SEQUENCE [LARGE SCALE GENOMIC DNA]</scope>
    <source>
        <tissue evidence="3">Muscle</tissue>
    </source>
</reference>
<organism evidence="3 4">
    <name type="scientific">Penaeus vannamei</name>
    <name type="common">Whiteleg shrimp</name>
    <name type="synonym">Litopenaeus vannamei</name>
    <dbReference type="NCBI Taxonomy" id="6689"/>
    <lineage>
        <taxon>Eukaryota</taxon>
        <taxon>Metazoa</taxon>
        <taxon>Ecdysozoa</taxon>
        <taxon>Arthropoda</taxon>
        <taxon>Crustacea</taxon>
        <taxon>Multicrustacea</taxon>
        <taxon>Malacostraca</taxon>
        <taxon>Eumalacostraca</taxon>
        <taxon>Eucarida</taxon>
        <taxon>Decapoda</taxon>
        <taxon>Dendrobranchiata</taxon>
        <taxon>Penaeoidea</taxon>
        <taxon>Penaeidae</taxon>
        <taxon>Penaeus</taxon>
    </lineage>
</organism>
<comment type="caution">
    <text evidence="3">The sequence shown here is derived from an EMBL/GenBank/DDBJ whole genome shotgun (WGS) entry which is preliminary data.</text>
</comment>
<evidence type="ECO:0000313" key="4">
    <source>
        <dbReference type="Proteomes" id="UP000283509"/>
    </source>
</evidence>
<proteinExistence type="predicted"/>
<dbReference type="EMBL" id="QCYY01001853">
    <property type="protein sequence ID" value="ROT74716.1"/>
    <property type="molecule type" value="Genomic_DNA"/>
</dbReference>
<dbReference type="Proteomes" id="UP000283509">
    <property type="component" value="Unassembled WGS sequence"/>
</dbReference>
<sequence length="225" mass="24644">MKPQNKTRLTNSAAKTNKMFPGLLQTRDPTLLHTLTSRLCLASTKVRERCLGPLGSLSVPGTSPKEPAIPRSCEKSQWHVRNRRRVGRKKELRRRLRDAEKAEGREGAGDVPKAPATRMEDEALLKSIDQLTTSFKTYIHNTNTTELQQVAARSLALNVPQLPLFGNLFGLSSDSVATSLAFALFFGWPLILGALYLALIARHSTTSALSSGVSRQSGNPNIEGL</sequence>
<name>A0A423TE59_PENVA</name>
<keyword evidence="4" id="KW-1185">Reference proteome</keyword>
<reference evidence="3 4" key="2">
    <citation type="submission" date="2019-01" db="EMBL/GenBank/DDBJ databases">
        <title>The decoding of complex shrimp genome reveals the adaptation for benthos swimmer, frequently molting mechanism and breeding impact on genome.</title>
        <authorList>
            <person name="Sun Y."/>
            <person name="Gao Y."/>
            <person name="Yu Y."/>
        </authorList>
    </citation>
    <scope>NUCLEOTIDE SEQUENCE [LARGE SCALE GENOMIC DNA]</scope>
    <source>
        <tissue evidence="3">Muscle</tissue>
    </source>
</reference>